<dbReference type="KEGG" id="ace:Acel_1489"/>
<dbReference type="GO" id="GO:0006508">
    <property type="term" value="P:proteolysis"/>
    <property type="evidence" value="ECO:0007669"/>
    <property type="project" value="InterPro"/>
</dbReference>
<dbReference type="PANTHER" id="PTHR43056:SF5">
    <property type="entry name" value="PEPTIDASE S9 PROLYL OLIGOPEPTIDASE CATALYTIC DOMAIN-CONTAINING PROTEIN"/>
    <property type="match status" value="1"/>
</dbReference>
<dbReference type="PANTHER" id="PTHR43056">
    <property type="entry name" value="PEPTIDASE S9 PROLYL OLIGOPEPTIDASE"/>
    <property type="match status" value="1"/>
</dbReference>
<dbReference type="MEROPS" id="S09.072"/>
<gene>
    <name evidence="2" type="ordered locus">Acel_1489</name>
</gene>
<dbReference type="OrthoDB" id="128799at2"/>
<dbReference type="eggNOG" id="COG0823">
    <property type="taxonomic scope" value="Bacteria"/>
</dbReference>
<name>A0LV01_ACIC1</name>
<sequence length="646" mass="69783">MPEIAPYGSWVSPISAADVARGGVRLGFPSLVAGDVWWLEGRPTEQGRQVVVSAQRGDLLGPPWNARTRVHEYGGRSFWPIAADSFVFSEWTDQRLYLVTGEEDPRPLTPAPAVPSGWRYADATVGPDGQVWCVRETVTAAGALDVVRDIVAVPLDGSAADDPRRIRVVVGGSRFFAYPTVSPDGGRLAWVAWDHPQMPWDGTELRIGALRDGIVDTWTTVAGGPAESILQPTWATDGSLYFLSDRSGWWNLYRWDGAAVHALAPRDEECGGPLWQLGMRWFAPLADGRIAVIHGGHLGVLNPDSGEVVDVAIPLSYVDASVTADGSEVVVVGASPTHPLSVARVDVSTGRYAVVRRSLETLPPEEYLPVPVTRIFRSDDGHDVHAHVYPPRNPDFRAPDGERPPYIVVAHGGPTASSPPIFRLEYAYFTNRGIGILDVDYGGSSGYGRAYRERLRGQWGVVDVADCVTAVRALAASGEADPNRVAIRGGSAGGWTVLCAVTRTDVFAAGTSYFGVADPEQLAAETHDFESHYLDGLLGPLPEARDVYRERAPIRRVDAVRCPVLLLQGAQDPIVPPSQAELFRDALAAKGIPHAYLLFEGEQHGFRQAENIVRALEAELSFYGQLFGFSPPGIPVLPLTPAPPAP</sequence>
<dbReference type="Gene3D" id="2.120.10.30">
    <property type="entry name" value="TolB, C-terminal domain"/>
    <property type="match status" value="1"/>
</dbReference>
<dbReference type="Proteomes" id="UP000008221">
    <property type="component" value="Chromosome"/>
</dbReference>
<dbReference type="InterPro" id="IPR011659">
    <property type="entry name" value="WD40"/>
</dbReference>
<feature type="domain" description="Peptidase S9 prolyl oligopeptidase catalytic" evidence="1">
    <location>
        <begin position="422"/>
        <end position="628"/>
    </location>
</feature>
<evidence type="ECO:0000313" key="2">
    <source>
        <dbReference type="EMBL" id="ABK53261.1"/>
    </source>
</evidence>
<proteinExistence type="predicted"/>
<dbReference type="InterPro" id="IPR029058">
    <property type="entry name" value="AB_hydrolase_fold"/>
</dbReference>
<dbReference type="HOGENOM" id="CLU_012236_1_0_11"/>
<evidence type="ECO:0000259" key="1">
    <source>
        <dbReference type="Pfam" id="PF00326"/>
    </source>
</evidence>
<organism evidence="2 3">
    <name type="scientific">Acidothermus cellulolyticus (strain ATCC 43068 / DSM 8971 / 11B)</name>
    <dbReference type="NCBI Taxonomy" id="351607"/>
    <lineage>
        <taxon>Bacteria</taxon>
        <taxon>Bacillati</taxon>
        <taxon>Actinomycetota</taxon>
        <taxon>Actinomycetes</taxon>
        <taxon>Acidothermales</taxon>
        <taxon>Acidothermaceae</taxon>
        <taxon>Acidothermus</taxon>
    </lineage>
</organism>
<dbReference type="eggNOG" id="COG1506">
    <property type="taxonomic scope" value="Bacteria"/>
</dbReference>
<reference evidence="2 3" key="1">
    <citation type="journal article" date="2009" name="Genome Res.">
        <title>Complete genome of the cellulolytic thermophile Acidothermus cellulolyticus 11B provides insights into its ecophysiological and evolutionary adaptations.</title>
        <authorList>
            <person name="Barabote R.D."/>
            <person name="Xie G."/>
            <person name="Leu D.H."/>
            <person name="Normand P."/>
            <person name="Necsulea A."/>
            <person name="Daubin V."/>
            <person name="Medigue C."/>
            <person name="Adney W.S."/>
            <person name="Xu X.C."/>
            <person name="Lapidus A."/>
            <person name="Parales R.E."/>
            <person name="Detter C."/>
            <person name="Pujic P."/>
            <person name="Bruce D."/>
            <person name="Lavire C."/>
            <person name="Challacombe J.F."/>
            <person name="Brettin T.S."/>
            <person name="Berry A.M."/>
        </authorList>
    </citation>
    <scope>NUCLEOTIDE SEQUENCE [LARGE SCALE GENOMIC DNA]</scope>
    <source>
        <strain evidence="3">ATCC 43068 / DSM 8971 / 11B</strain>
    </source>
</reference>
<dbReference type="RefSeq" id="WP_011720324.1">
    <property type="nucleotide sequence ID" value="NC_008578.1"/>
</dbReference>
<dbReference type="Pfam" id="PF00326">
    <property type="entry name" value="Peptidase_S9"/>
    <property type="match status" value="1"/>
</dbReference>
<evidence type="ECO:0000313" key="3">
    <source>
        <dbReference type="Proteomes" id="UP000008221"/>
    </source>
</evidence>
<dbReference type="InterPro" id="IPR050585">
    <property type="entry name" value="Xaa-Pro_dipeptidyl-ppase/CocE"/>
</dbReference>
<dbReference type="AlphaFoldDB" id="A0LV01"/>
<dbReference type="InterPro" id="IPR011042">
    <property type="entry name" value="6-blade_b-propeller_TolB-like"/>
</dbReference>
<dbReference type="Pfam" id="PF07676">
    <property type="entry name" value="PD40"/>
    <property type="match status" value="1"/>
</dbReference>
<keyword evidence="3" id="KW-1185">Reference proteome</keyword>
<dbReference type="Gene3D" id="3.40.50.1820">
    <property type="entry name" value="alpha/beta hydrolase"/>
    <property type="match status" value="1"/>
</dbReference>
<dbReference type="SUPFAM" id="SSF53474">
    <property type="entry name" value="alpha/beta-Hydrolases"/>
    <property type="match status" value="1"/>
</dbReference>
<dbReference type="InterPro" id="IPR001375">
    <property type="entry name" value="Peptidase_S9_cat"/>
</dbReference>
<protein>
    <submittedName>
        <fullName evidence="2">Peptidase S9, prolyl oligopeptidase active site domain protein</fullName>
    </submittedName>
</protein>
<dbReference type="InParanoid" id="A0LV01"/>
<accession>A0LV01</accession>
<dbReference type="SUPFAM" id="SSF82171">
    <property type="entry name" value="DPP6 N-terminal domain-like"/>
    <property type="match status" value="1"/>
</dbReference>
<dbReference type="EMBL" id="CP000481">
    <property type="protein sequence ID" value="ABK53261.1"/>
    <property type="molecule type" value="Genomic_DNA"/>
</dbReference>
<dbReference type="GO" id="GO:0008236">
    <property type="term" value="F:serine-type peptidase activity"/>
    <property type="evidence" value="ECO:0007669"/>
    <property type="project" value="InterPro"/>
</dbReference>